<evidence type="ECO:0000259" key="10">
    <source>
        <dbReference type="PROSITE" id="PS51192"/>
    </source>
</evidence>
<dbReference type="SUPFAM" id="SSF52540">
    <property type="entry name" value="P-loop containing nucleoside triphosphate hydrolases"/>
    <property type="match status" value="1"/>
</dbReference>
<evidence type="ECO:0000256" key="3">
    <source>
        <dbReference type="ARBA" id="ARBA00022801"/>
    </source>
</evidence>
<keyword evidence="3 7" id="KW-0378">Hydrolase</keyword>
<keyword evidence="8" id="KW-1133">Transmembrane helix</keyword>
<dbReference type="SMART" id="SM00449">
    <property type="entry name" value="SPRY"/>
    <property type="match status" value="1"/>
</dbReference>
<dbReference type="Proteomes" id="UP000037460">
    <property type="component" value="Unassembled WGS sequence"/>
</dbReference>
<sequence length="482" mass="50999">MAAFAELGLDAPIVRAVEDLGWLLPTPVQQEAIPLILGGGDVMAAAETGSGKTGAFALPVLQICHEALREQAAASSQPKIAALAAAAARAQAAGGIGFGSDRDGLLQVEQLGDGLCRVGWATLSAKLALGTDKMGFGFGGTGKKSNGNQFVDYGDSYARGDVIGCELDREIGSMAFYKNGVSLGEAFSVPPTLKGTALFPAICLKGAAPARELCEQVHECVAQFSRYFAEPRLEAALLTGGVDPGPQLKRLRAGVDIVCGTPGRVWDLVSSGKLVLSGVQFLVLDEADRLLDTGHLDTILKLHAKLPPVGGQGILGWVPPRARATLRGVHTPRAIKVPLQSGDALVLKQVEIHRTDSHALQPDQWRLAIGFKVLQQRPVHRAAVEDSPFGHDTTRVRRRYPGLVPDFSLGRPFPTVYNRSAIEALARRTERFESLPGIAADTFIYMFSSVHTVLVAVSVVGAMIVAAVAYHEASRGALGTAR</sequence>
<evidence type="ECO:0000256" key="1">
    <source>
        <dbReference type="ARBA" id="ARBA00022722"/>
    </source>
</evidence>
<dbReference type="SUPFAM" id="SSF49899">
    <property type="entry name" value="Concanavalin A-like lectins/glucanases"/>
    <property type="match status" value="1"/>
</dbReference>
<name>A0A0M0JZF3_9EUKA</name>
<dbReference type="InterPro" id="IPR014014">
    <property type="entry name" value="RNA_helicase_DEAD_Q_motif"/>
</dbReference>
<dbReference type="InterPro" id="IPR011545">
    <property type="entry name" value="DEAD/DEAH_box_helicase_dom"/>
</dbReference>
<evidence type="ECO:0000313" key="12">
    <source>
        <dbReference type="EMBL" id="KOO32021.1"/>
    </source>
</evidence>
<organism evidence="12 13">
    <name type="scientific">Chrysochromulina tobinii</name>
    <dbReference type="NCBI Taxonomy" id="1460289"/>
    <lineage>
        <taxon>Eukaryota</taxon>
        <taxon>Haptista</taxon>
        <taxon>Haptophyta</taxon>
        <taxon>Prymnesiophyceae</taxon>
        <taxon>Prymnesiales</taxon>
        <taxon>Chrysochromulinaceae</taxon>
        <taxon>Chrysochromulina</taxon>
    </lineage>
</organism>
<dbReference type="GO" id="GO:0016787">
    <property type="term" value="F:hydrolase activity"/>
    <property type="evidence" value="ECO:0007669"/>
    <property type="project" value="UniProtKB-KW"/>
</dbReference>
<dbReference type="InterPro" id="IPR001870">
    <property type="entry name" value="B30.2/SPRY"/>
</dbReference>
<dbReference type="AlphaFoldDB" id="A0A0M0JZF3"/>
<dbReference type="PROSITE" id="PS51192">
    <property type="entry name" value="HELICASE_ATP_BIND_1"/>
    <property type="match status" value="1"/>
</dbReference>
<feature type="non-terminal residue" evidence="12">
    <location>
        <position position="482"/>
    </location>
</feature>
<keyword evidence="13" id="KW-1185">Reference proteome</keyword>
<keyword evidence="4 7" id="KW-0347">Helicase</keyword>
<protein>
    <submittedName>
        <fullName evidence="12">ATP-dependent RNA helicase ddx1</fullName>
    </submittedName>
</protein>
<evidence type="ECO:0000256" key="2">
    <source>
        <dbReference type="ARBA" id="ARBA00022741"/>
    </source>
</evidence>
<dbReference type="GO" id="GO:0005524">
    <property type="term" value="F:ATP binding"/>
    <property type="evidence" value="ECO:0007669"/>
    <property type="project" value="UniProtKB-KW"/>
</dbReference>
<feature type="domain" description="Helicase ATP-binding" evidence="10">
    <location>
        <begin position="33"/>
        <end position="300"/>
    </location>
</feature>
<dbReference type="EMBL" id="JWZX01001868">
    <property type="protein sequence ID" value="KOO32021.1"/>
    <property type="molecule type" value="Genomic_DNA"/>
</dbReference>
<dbReference type="InterPro" id="IPR050079">
    <property type="entry name" value="DEAD_box_RNA_helicase"/>
</dbReference>
<feature type="domain" description="DEAD-box RNA helicase Q" evidence="11">
    <location>
        <begin position="2"/>
        <end position="30"/>
    </location>
</feature>
<dbReference type="Gene3D" id="2.60.120.920">
    <property type="match status" value="1"/>
</dbReference>
<dbReference type="InterPro" id="IPR013320">
    <property type="entry name" value="ConA-like_dom_sf"/>
</dbReference>
<dbReference type="PROSITE" id="PS00039">
    <property type="entry name" value="DEAD_ATP_HELICASE"/>
    <property type="match status" value="1"/>
</dbReference>
<reference evidence="13" key="1">
    <citation type="journal article" date="2015" name="PLoS Genet.">
        <title>Genome Sequence and Transcriptome Analyses of Chrysochromulina tobin: Metabolic Tools for Enhanced Algal Fitness in the Prominent Order Prymnesiales (Haptophyceae).</title>
        <authorList>
            <person name="Hovde B.T."/>
            <person name="Deodato C.R."/>
            <person name="Hunsperger H.M."/>
            <person name="Ryken S.A."/>
            <person name="Yost W."/>
            <person name="Jha R.K."/>
            <person name="Patterson J."/>
            <person name="Monnat R.J. Jr."/>
            <person name="Barlow S.B."/>
            <person name="Starkenburg S.R."/>
            <person name="Cattolico R.A."/>
        </authorList>
    </citation>
    <scope>NUCLEOTIDE SEQUENCE</scope>
    <source>
        <strain evidence="13">CCMP291</strain>
    </source>
</reference>
<dbReference type="InterPro" id="IPR000629">
    <property type="entry name" value="RNA-helicase_DEAD-box_CS"/>
</dbReference>
<accession>A0A0M0JZF3</accession>
<dbReference type="PANTHER" id="PTHR47959:SF13">
    <property type="entry name" value="ATP-DEPENDENT RNA HELICASE RHLE"/>
    <property type="match status" value="1"/>
</dbReference>
<keyword evidence="8" id="KW-0812">Transmembrane</keyword>
<dbReference type="PROSITE" id="PS50188">
    <property type="entry name" value="B302_SPRY"/>
    <property type="match status" value="1"/>
</dbReference>
<dbReference type="GO" id="GO:0004518">
    <property type="term" value="F:nuclease activity"/>
    <property type="evidence" value="ECO:0007669"/>
    <property type="project" value="UniProtKB-KW"/>
</dbReference>
<dbReference type="InterPro" id="IPR027417">
    <property type="entry name" value="P-loop_NTPase"/>
</dbReference>
<dbReference type="InterPro" id="IPR014001">
    <property type="entry name" value="Helicase_ATP-bd"/>
</dbReference>
<dbReference type="PANTHER" id="PTHR47959">
    <property type="entry name" value="ATP-DEPENDENT RNA HELICASE RHLE-RELATED"/>
    <property type="match status" value="1"/>
</dbReference>
<evidence type="ECO:0000256" key="4">
    <source>
        <dbReference type="ARBA" id="ARBA00022806"/>
    </source>
</evidence>
<gene>
    <name evidence="12" type="ORF">Ctob_004675</name>
</gene>
<dbReference type="SMART" id="SM00487">
    <property type="entry name" value="DEXDc"/>
    <property type="match status" value="1"/>
</dbReference>
<keyword evidence="8" id="KW-0472">Membrane</keyword>
<evidence type="ECO:0000259" key="9">
    <source>
        <dbReference type="PROSITE" id="PS50188"/>
    </source>
</evidence>
<evidence type="ECO:0000259" key="11">
    <source>
        <dbReference type="PROSITE" id="PS51195"/>
    </source>
</evidence>
<evidence type="ECO:0000256" key="5">
    <source>
        <dbReference type="ARBA" id="ARBA00022840"/>
    </source>
</evidence>
<evidence type="ECO:0000313" key="13">
    <source>
        <dbReference type="Proteomes" id="UP000037460"/>
    </source>
</evidence>
<proteinExistence type="inferred from homology"/>
<dbReference type="InterPro" id="IPR003877">
    <property type="entry name" value="SPRY_dom"/>
</dbReference>
<keyword evidence="2 7" id="KW-0547">Nucleotide-binding</keyword>
<evidence type="ECO:0000256" key="8">
    <source>
        <dbReference type="SAM" id="Phobius"/>
    </source>
</evidence>
<dbReference type="Gene3D" id="3.40.50.300">
    <property type="entry name" value="P-loop containing nucleotide triphosphate hydrolases"/>
    <property type="match status" value="2"/>
</dbReference>
<keyword evidence="1" id="KW-0540">Nuclease</keyword>
<feature type="short sequence motif" description="Q motif" evidence="6">
    <location>
        <begin position="2"/>
        <end position="30"/>
    </location>
</feature>
<dbReference type="InterPro" id="IPR043136">
    <property type="entry name" value="B30.2/SPRY_sf"/>
</dbReference>
<evidence type="ECO:0000256" key="6">
    <source>
        <dbReference type="PROSITE-ProRule" id="PRU00552"/>
    </source>
</evidence>
<dbReference type="GO" id="GO:0003676">
    <property type="term" value="F:nucleic acid binding"/>
    <property type="evidence" value="ECO:0007669"/>
    <property type="project" value="InterPro"/>
</dbReference>
<dbReference type="OrthoDB" id="1735at2759"/>
<dbReference type="GO" id="GO:0005829">
    <property type="term" value="C:cytosol"/>
    <property type="evidence" value="ECO:0007669"/>
    <property type="project" value="TreeGrafter"/>
</dbReference>
<evidence type="ECO:0000256" key="7">
    <source>
        <dbReference type="RuleBase" id="RU000492"/>
    </source>
</evidence>
<comment type="caution">
    <text evidence="12">The sequence shown here is derived from an EMBL/GenBank/DDBJ whole genome shotgun (WGS) entry which is preliminary data.</text>
</comment>
<dbReference type="GO" id="GO:0003724">
    <property type="term" value="F:RNA helicase activity"/>
    <property type="evidence" value="ECO:0007669"/>
    <property type="project" value="InterPro"/>
</dbReference>
<comment type="similarity">
    <text evidence="7">Belongs to the DEAD box helicase family.</text>
</comment>
<feature type="domain" description="B30.2/SPRY" evidence="9">
    <location>
        <begin position="28"/>
        <end position="220"/>
    </location>
</feature>
<dbReference type="Pfam" id="PF00270">
    <property type="entry name" value="DEAD"/>
    <property type="match status" value="2"/>
</dbReference>
<keyword evidence="5 7" id="KW-0067">ATP-binding</keyword>
<dbReference type="PROSITE" id="PS51195">
    <property type="entry name" value="Q_MOTIF"/>
    <property type="match status" value="1"/>
</dbReference>
<feature type="transmembrane region" description="Helical" evidence="8">
    <location>
        <begin position="443"/>
        <end position="470"/>
    </location>
</feature>
<dbReference type="Pfam" id="PF00622">
    <property type="entry name" value="SPRY"/>
    <property type="match status" value="1"/>
</dbReference>